<dbReference type="PANTHER" id="PTHR31569:SF4">
    <property type="entry name" value="SWIM-TYPE DOMAIN-CONTAINING PROTEIN"/>
    <property type="match status" value="1"/>
</dbReference>
<evidence type="ECO:0000256" key="1">
    <source>
        <dbReference type="ARBA" id="ARBA00005234"/>
    </source>
</evidence>
<dbReference type="PANTHER" id="PTHR31569">
    <property type="entry name" value="SWIM-TYPE DOMAIN-CONTAINING PROTEIN"/>
    <property type="match status" value="1"/>
</dbReference>
<dbReference type="Pfam" id="PF21056">
    <property type="entry name" value="ZSWIM1-3_RNaseH-like"/>
    <property type="match status" value="1"/>
</dbReference>
<evidence type="ECO:0000259" key="5">
    <source>
        <dbReference type="Pfam" id="PF02902"/>
    </source>
</evidence>
<protein>
    <submittedName>
        <fullName evidence="7">Unnamed protein product</fullName>
    </submittedName>
</protein>
<accession>A0A9W6YNQ1</accession>
<feature type="region of interest" description="Disordered" evidence="4">
    <location>
        <begin position="454"/>
        <end position="484"/>
    </location>
</feature>
<dbReference type="GO" id="GO:0006508">
    <property type="term" value="P:proteolysis"/>
    <property type="evidence" value="ECO:0007669"/>
    <property type="project" value="UniProtKB-KW"/>
</dbReference>
<dbReference type="AlphaFoldDB" id="A0A9W6YNQ1"/>
<keyword evidence="8" id="KW-1185">Reference proteome</keyword>
<feature type="domain" description="ZSWIM1/3 RNaseH-like" evidence="6">
    <location>
        <begin position="25"/>
        <end position="150"/>
    </location>
</feature>
<organism evidence="7 8">
    <name type="scientific">Phytophthora fragariaefolia</name>
    <dbReference type="NCBI Taxonomy" id="1490495"/>
    <lineage>
        <taxon>Eukaryota</taxon>
        <taxon>Sar</taxon>
        <taxon>Stramenopiles</taxon>
        <taxon>Oomycota</taxon>
        <taxon>Peronosporomycetes</taxon>
        <taxon>Peronosporales</taxon>
        <taxon>Peronosporaceae</taxon>
        <taxon>Phytophthora</taxon>
    </lineage>
</organism>
<dbReference type="Pfam" id="PF02902">
    <property type="entry name" value="Peptidase_C48"/>
    <property type="match status" value="1"/>
</dbReference>
<gene>
    <name evidence="7" type="ORF">Pfra01_002972400</name>
</gene>
<sequence length="922" mass="103061">MVQGLKSTEKAGRTDAERALSVLDEFCGQNVGNAADVVIDSDTKVARVVTFQTAKMKRLFKAFPEVVLVDSTHNTNANRYKLFSFMVHDVFGKYVHHALVESEHKVNLRRVIEIFKQNNPEWVSVRVFMTDKAVHEKDVLREEFPDATQLLCQWHVITWLKKQAARLAGPVKKQVKALMALMVYAKTQNEYEDARGAMLEKLGGSVNHPLFRTFMDNWDNTQDEWVSFKRGNIPHLTNNTNNRIESKWGKIKDVIKDTFTIDQVLSTLITLQEYAEEEYIAEYYRVGGPPSGFFEDLELSALSLQISTFAFNLVSDQYALAIGASADYEMELSTPGKASVKSPRTGNLYEVNTMVSSVYFWVQLGVFGPVNNIAEGDVYPGGLKQKTCTPFTKQAAVSGTDILLWALNAGNVVDFTQLEAPSFPGLPQVSSVGSALLSQMSFADSTTPCKPRLEASATTEVKDDSNADITINMEDGSQDKRHSSGNQELAIDLMPSAGATANTGETNICESLPNPTKVTPNTTEVAEEKAVPTVAWTFAPRPVVKGMGKAQLKREKGREERRAARALAQQYREGKIAKVPRFNDVAALLDGPYSLFHAESMLDALVMPTAEVSSVVSVRPYSVGQDVPTIKKMLVRDKLEEGIQAIKMSEDIDLLAYWPDYGYATFDQLDAMASIHEARNNFDLAKRTLAWLESVEWRVADIAEPFQDISGIPKSEYKGYVQTLNLAINKIPGEMVAGAQLMDFRQDLWLHTTSLLVSLFALRADHPDVGVVHPSFHQFALPEQKRRIAGGCGASDPKFKRVVGVLNTDLHWVAFLIDRKNKVCYMFDPLQSDANYKIIEKSVRQAVEGLLDVGSKLVYGRISWCKQQDSTSCGIWCLAVLEMLITDLKWDDCLYRVVPYLRMRYLYKAIVFIEKMAIMANE</sequence>
<dbReference type="InterPro" id="IPR003653">
    <property type="entry name" value="Peptidase_C48_C"/>
</dbReference>
<dbReference type="GO" id="GO:0008234">
    <property type="term" value="F:cysteine-type peptidase activity"/>
    <property type="evidence" value="ECO:0007669"/>
    <property type="project" value="InterPro"/>
</dbReference>
<dbReference type="EMBL" id="BSXT01018931">
    <property type="protein sequence ID" value="GMG16339.1"/>
    <property type="molecule type" value="Genomic_DNA"/>
</dbReference>
<evidence type="ECO:0000256" key="2">
    <source>
        <dbReference type="ARBA" id="ARBA00022670"/>
    </source>
</evidence>
<reference evidence="7" key="1">
    <citation type="submission" date="2023-04" db="EMBL/GenBank/DDBJ databases">
        <title>Phytophthora fragariaefolia NBRC 109709.</title>
        <authorList>
            <person name="Ichikawa N."/>
            <person name="Sato H."/>
            <person name="Tonouchi N."/>
        </authorList>
    </citation>
    <scope>NUCLEOTIDE SEQUENCE</scope>
    <source>
        <strain evidence="7">NBRC 109709</strain>
    </source>
</reference>
<comment type="similarity">
    <text evidence="1">Belongs to the peptidase C48 family.</text>
</comment>
<dbReference type="InterPro" id="IPR052579">
    <property type="entry name" value="Zinc_finger_SWIM"/>
</dbReference>
<keyword evidence="3" id="KW-0378">Hydrolase</keyword>
<evidence type="ECO:0000313" key="8">
    <source>
        <dbReference type="Proteomes" id="UP001165121"/>
    </source>
</evidence>
<keyword evidence="2" id="KW-0645">Protease</keyword>
<evidence type="ECO:0000256" key="3">
    <source>
        <dbReference type="ARBA" id="ARBA00022801"/>
    </source>
</evidence>
<dbReference type="InterPro" id="IPR038765">
    <property type="entry name" value="Papain-like_cys_pep_sf"/>
</dbReference>
<dbReference type="Proteomes" id="UP001165121">
    <property type="component" value="Unassembled WGS sequence"/>
</dbReference>
<dbReference type="SUPFAM" id="SSF54001">
    <property type="entry name" value="Cysteine proteinases"/>
    <property type="match status" value="1"/>
</dbReference>
<dbReference type="InterPro" id="IPR048324">
    <property type="entry name" value="ZSWIM1-3_RNaseH-like"/>
</dbReference>
<dbReference type="OrthoDB" id="128571at2759"/>
<evidence type="ECO:0000313" key="7">
    <source>
        <dbReference type="EMBL" id="GMG16339.1"/>
    </source>
</evidence>
<name>A0A9W6YNQ1_9STRA</name>
<evidence type="ECO:0000259" key="6">
    <source>
        <dbReference type="Pfam" id="PF21056"/>
    </source>
</evidence>
<proteinExistence type="inferred from homology"/>
<dbReference type="Gene3D" id="3.40.395.10">
    <property type="entry name" value="Adenoviral Proteinase, Chain A"/>
    <property type="match status" value="1"/>
</dbReference>
<comment type="caution">
    <text evidence="7">The sequence shown here is derived from an EMBL/GenBank/DDBJ whole genome shotgun (WGS) entry which is preliminary data.</text>
</comment>
<feature type="domain" description="Ubiquitin-like protease family profile" evidence="5">
    <location>
        <begin position="806"/>
        <end position="905"/>
    </location>
</feature>
<evidence type="ECO:0000256" key="4">
    <source>
        <dbReference type="SAM" id="MobiDB-lite"/>
    </source>
</evidence>